<dbReference type="SUPFAM" id="SSF69118">
    <property type="entry name" value="AhpD-like"/>
    <property type="match status" value="1"/>
</dbReference>
<evidence type="ECO:0000313" key="2">
    <source>
        <dbReference type="EMBL" id="OHV44315.1"/>
    </source>
</evidence>
<name>A0A1S1RFV5_9ACTN</name>
<dbReference type="Pfam" id="PF02627">
    <property type="entry name" value="CMD"/>
    <property type="match status" value="1"/>
</dbReference>
<evidence type="ECO:0000313" key="3">
    <source>
        <dbReference type="Proteomes" id="UP000179627"/>
    </source>
</evidence>
<dbReference type="Gene3D" id="1.20.1290.10">
    <property type="entry name" value="AhpD-like"/>
    <property type="match status" value="1"/>
</dbReference>
<feature type="domain" description="Carboxymuconolactone decarboxylase-like" evidence="1">
    <location>
        <begin position="52"/>
        <end position="134"/>
    </location>
</feature>
<gene>
    <name evidence="2" type="ORF">CC117_32340</name>
</gene>
<keyword evidence="3" id="KW-1185">Reference proteome</keyword>
<proteinExistence type="predicted"/>
<protein>
    <submittedName>
        <fullName evidence="2">Carboxymuconolactone decarboxylase</fullName>
    </submittedName>
</protein>
<dbReference type="RefSeq" id="WP_071082452.1">
    <property type="nucleotide sequence ID" value="NZ_MBLM01000022.1"/>
</dbReference>
<organism evidence="2 3">
    <name type="scientific">Parafrankia colletiae</name>
    <dbReference type="NCBI Taxonomy" id="573497"/>
    <lineage>
        <taxon>Bacteria</taxon>
        <taxon>Bacillati</taxon>
        <taxon>Actinomycetota</taxon>
        <taxon>Actinomycetes</taxon>
        <taxon>Frankiales</taxon>
        <taxon>Frankiaceae</taxon>
        <taxon>Parafrankia</taxon>
    </lineage>
</organism>
<reference evidence="3" key="1">
    <citation type="submission" date="2016-07" db="EMBL/GenBank/DDBJ databases">
        <title>Sequence Frankia sp. strain CcI1.17.</title>
        <authorList>
            <person name="Ghodhbane-Gtari F."/>
            <person name="Swanson E."/>
            <person name="Gueddou A."/>
            <person name="Morris K."/>
            <person name="Hezbri K."/>
            <person name="Ktari A."/>
            <person name="Nouioui I."/>
            <person name="Abebe-Akele F."/>
            <person name="Simpson S."/>
            <person name="Thomas K."/>
            <person name="Gtari M."/>
            <person name="Tisa L.S."/>
            <person name="Hurst S."/>
        </authorList>
    </citation>
    <scope>NUCLEOTIDE SEQUENCE [LARGE SCALE GENOMIC DNA]</scope>
    <source>
        <strain evidence="3">Cc1.17</strain>
    </source>
</reference>
<dbReference type="PANTHER" id="PTHR34846:SF5">
    <property type="entry name" value="CARBOXYMUCONOLACTONE DECARBOXYLASE-LIKE DOMAIN-CONTAINING PROTEIN"/>
    <property type="match status" value="1"/>
</dbReference>
<accession>A0A1S1RFV5</accession>
<dbReference type="OrthoDB" id="4704294at2"/>
<dbReference type="GO" id="GO:0051920">
    <property type="term" value="F:peroxiredoxin activity"/>
    <property type="evidence" value="ECO:0007669"/>
    <property type="project" value="InterPro"/>
</dbReference>
<dbReference type="Proteomes" id="UP000179627">
    <property type="component" value="Unassembled WGS sequence"/>
</dbReference>
<dbReference type="EMBL" id="MBLM01000022">
    <property type="protein sequence ID" value="OHV44315.1"/>
    <property type="molecule type" value="Genomic_DNA"/>
</dbReference>
<dbReference type="InterPro" id="IPR029032">
    <property type="entry name" value="AhpD-like"/>
</dbReference>
<sequence length="190" mass="20752">MTRVEPLQPRQFPPEMSSALAAMIPPKPRHPMPNTEGQRKSLGMLGMFAHHPHLARAFFTFNGQVLLATTLTPRQREILILRVAARRGCDYLWAEHLHIAEDAGLTAEETESIASGSTTPSFHPLDAALLSAVDEIITDGLLTDRTWAALAAGLDTQQILDVIFTVGAYETVSSMLRTFGIGPDDVPRPS</sequence>
<dbReference type="AlphaFoldDB" id="A0A1S1RFV5"/>
<dbReference type="InterPro" id="IPR003779">
    <property type="entry name" value="CMD-like"/>
</dbReference>
<comment type="caution">
    <text evidence="2">The sequence shown here is derived from an EMBL/GenBank/DDBJ whole genome shotgun (WGS) entry which is preliminary data.</text>
</comment>
<evidence type="ECO:0000259" key="1">
    <source>
        <dbReference type="Pfam" id="PF02627"/>
    </source>
</evidence>
<dbReference type="PANTHER" id="PTHR34846">
    <property type="entry name" value="4-CARBOXYMUCONOLACTONE DECARBOXYLASE FAMILY PROTEIN (AFU_ORTHOLOGUE AFUA_6G11590)"/>
    <property type="match status" value="1"/>
</dbReference>